<gene>
    <name evidence="1" type="ORF">JR316_007738</name>
</gene>
<evidence type="ECO:0000313" key="1">
    <source>
        <dbReference type="EMBL" id="KAG5167389.1"/>
    </source>
</evidence>
<dbReference type="SUPFAM" id="SSF52047">
    <property type="entry name" value="RNI-like"/>
    <property type="match status" value="1"/>
</dbReference>
<comment type="caution">
    <text evidence="1">The sequence shown here is derived from an EMBL/GenBank/DDBJ whole genome shotgun (WGS) entry which is preliminary data.</text>
</comment>
<dbReference type="AlphaFoldDB" id="A0A8H8CJV2"/>
<evidence type="ECO:0008006" key="2">
    <source>
        <dbReference type="Google" id="ProtNLM"/>
    </source>
</evidence>
<sequence length="529" mass="60149">MSFDTLHWSSPTRKNNNEILSPIPNEIYLEILSYVRDSSFASRTLLKLVRVCRFFGVIVIPWLFERVVVKPSGENDAYSPQNCAEFCRSIHNGDEHAKTLAQYVKTCVMVNWDTRKEDTGRWIAPLFALYTKSIQTMTNIQELDICLTHITKHVLKAMSCLPRLESLKLTECSLDPHVDIKHLAKLSSLKLKKISFIGIPPMAQELLDDFASIGILGSNPESVHPLLDHLNWEYITDLNTTNWYLVDLLSAVKGDLRLESMSLYPYFMEDNLDLGALVSILVRAPALRDLRIVDPPSNFSTTLPEPLHLPALNILEAPPTLMASIVPGKPVEAVELHDKTLSKHPDYILDALALSSKPIVKVRTTPEFYKAVPFWKYFPNLTTLGLTIELSHPSLNSLEKVSCLFSELGYTSDVHVQALSDTLCAWPRHPGVRSFHTRANMGDDSDAFLDLIRQNAWIKDIIFPQISSLRNCQFFYCLSWFYVEEDDHWKPEIIPSHAQEVVGRLLVAEYKDYDNCFETLLLHSKGQIP</sequence>
<accession>A0A8H8CJV2</accession>
<reference evidence="1" key="1">
    <citation type="submission" date="2021-02" db="EMBL/GenBank/DDBJ databases">
        <title>Psilocybe cubensis genome.</title>
        <authorList>
            <person name="Mckernan K.J."/>
            <person name="Crawford S."/>
            <person name="Trippe A."/>
            <person name="Kane L.T."/>
            <person name="Mclaughlin S."/>
        </authorList>
    </citation>
    <scope>NUCLEOTIDE SEQUENCE [LARGE SCALE GENOMIC DNA]</scope>
    <source>
        <strain evidence="1">MGC-MH-2018</strain>
    </source>
</reference>
<dbReference type="EMBL" id="JAFIQS010000007">
    <property type="protein sequence ID" value="KAG5167389.1"/>
    <property type="molecule type" value="Genomic_DNA"/>
</dbReference>
<dbReference type="Gene3D" id="3.80.10.10">
    <property type="entry name" value="Ribonuclease Inhibitor"/>
    <property type="match status" value="1"/>
</dbReference>
<name>A0A8H8CJV2_PSICU</name>
<protein>
    <recommendedName>
        <fullName evidence="2">F-box domain-containing protein</fullName>
    </recommendedName>
</protein>
<organism evidence="1">
    <name type="scientific">Psilocybe cubensis</name>
    <name type="common">Psychedelic mushroom</name>
    <name type="synonym">Stropharia cubensis</name>
    <dbReference type="NCBI Taxonomy" id="181762"/>
    <lineage>
        <taxon>Eukaryota</taxon>
        <taxon>Fungi</taxon>
        <taxon>Dikarya</taxon>
        <taxon>Basidiomycota</taxon>
        <taxon>Agaricomycotina</taxon>
        <taxon>Agaricomycetes</taxon>
        <taxon>Agaricomycetidae</taxon>
        <taxon>Agaricales</taxon>
        <taxon>Agaricineae</taxon>
        <taxon>Strophariaceae</taxon>
        <taxon>Psilocybe</taxon>
    </lineage>
</organism>
<proteinExistence type="predicted"/>
<dbReference type="InterPro" id="IPR032675">
    <property type="entry name" value="LRR_dom_sf"/>
</dbReference>